<dbReference type="Gene3D" id="1.10.630.10">
    <property type="entry name" value="Cytochrome P450"/>
    <property type="match status" value="1"/>
</dbReference>
<keyword evidence="4" id="KW-0503">Monooxygenase</keyword>
<dbReference type="GO" id="GO:0006082">
    <property type="term" value="P:organic acid metabolic process"/>
    <property type="evidence" value="ECO:0007669"/>
    <property type="project" value="TreeGrafter"/>
</dbReference>
<evidence type="ECO:0000256" key="1">
    <source>
        <dbReference type="ARBA" id="ARBA00010617"/>
    </source>
</evidence>
<dbReference type="GO" id="GO:0005737">
    <property type="term" value="C:cytoplasm"/>
    <property type="evidence" value="ECO:0007669"/>
    <property type="project" value="TreeGrafter"/>
</dbReference>
<evidence type="ECO:0000256" key="2">
    <source>
        <dbReference type="ARBA" id="ARBA00022723"/>
    </source>
</evidence>
<evidence type="ECO:0000313" key="6">
    <source>
        <dbReference type="Proteomes" id="UP000271098"/>
    </source>
</evidence>
<dbReference type="EMBL" id="UYRT01022738">
    <property type="protein sequence ID" value="VDK60803.1"/>
    <property type="molecule type" value="Genomic_DNA"/>
</dbReference>
<name>A0A3P6RWY3_9BILA</name>
<dbReference type="InterPro" id="IPR001128">
    <property type="entry name" value="Cyt_P450"/>
</dbReference>
<dbReference type="PANTHER" id="PTHR24300:SF375">
    <property type="entry name" value="CYTOCHROME P450 FAMILY"/>
    <property type="match status" value="1"/>
</dbReference>
<organism evidence="5 6">
    <name type="scientific">Gongylonema pulchrum</name>
    <dbReference type="NCBI Taxonomy" id="637853"/>
    <lineage>
        <taxon>Eukaryota</taxon>
        <taxon>Metazoa</taxon>
        <taxon>Ecdysozoa</taxon>
        <taxon>Nematoda</taxon>
        <taxon>Chromadorea</taxon>
        <taxon>Rhabditida</taxon>
        <taxon>Spirurina</taxon>
        <taxon>Spiruromorpha</taxon>
        <taxon>Spiruroidea</taxon>
        <taxon>Gongylonematidae</taxon>
        <taxon>Gongylonema</taxon>
    </lineage>
</organism>
<dbReference type="AlphaFoldDB" id="A0A3P6RWY3"/>
<accession>A0A3P6RWY3</accession>
<dbReference type="PANTHER" id="PTHR24300">
    <property type="entry name" value="CYTOCHROME P450 508A4-RELATED"/>
    <property type="match status" value="1"/>
</dbReference>
<dbReference type="Proteomes" id="UP000271098">
    <property type="component" value="Unassembled WGS sequence"/>
</dbReference>
<evidence type="ECO:0000313" key="5">
    <source>
        <dbReference type="EMBL" id="VDK60803.1"/>
    </source>
</evidence>
<sequence length="48" mass="5566">MNAGDLWTGGMETTVTTLRWAIIYLIHNPDVQKLVHEDIDRVSLDYYT</sequence>
<keyword evidence="2" id="KW-0479">Metal-binding</keyword>
<gene>
    <name evidence="5" type="ORF">GPUH_LOCUS8101</name>
</gene>
<dbReference type="GO" id="GO:0005506">
    <property type="term" value="F:iron ion binding"/>
    <property type="evidence" value="ECO:0007669"/>
    <property type="project" value="InterPro"/>
</dbReference>
<keyword evidence="3" id="KW-0408">Iron</keyword>
<dbReference type="OrthoDB" id="1055148at2759"/>
<evidence type="ECO:0000256" key="3">
    <source>
        <dbReference type="ARBA" id="ARBA00023004"/>
    </source>
</evidence>
<evidence type="ECO:0000256" key="4">
    <source>
        <dbReference type="ARBA" id="ARBA00023033"/>
    </source>
</evidence>
<dbReference type="InterPro" id="IPR050182">
    <property type="entry name" value="Cytochrome_P450_fam2"/>
</dbReference>
<proteinExistence type="inferred from homology"/>
<reference evidence="5 6" key="1">
    <citation type="submission" date="2018-11" db="EMBL/GenBank/DDBJ databases">
        <authorList>
            <consortium name="Pathogen Informatics"/>
        </authorList>
    </citation>
    <scope>NUCLEOTIDE SEQUENCE [LARGE SCALE GENOMIC DNA]</scope>
</reference>
<keyword evidence="6" id="KW-1185">Reference proteome</keyword>
<comment type="similarity">
    <text evidence="1">Belongs to the cytochrome P450 family.</text>
</comment>
<dbReference type="InterPro" id="IPR036396">
    <property type="entry name" value="Cyt_P450_sf"/>
</dbReference>
<keyword evidence="4" id="KW-0560">Oxidoreductase</keyword>
<dbReference type="GO" id="GO:0020037">
    <property type="term" value="F:heme binding"/>
    <property type="evidence" value="ECO:0007669"/>
    <property type="project" value="InterPro"/>
</dbReference>
<dbReference type="SUPFAM" id="SSF48264">
    <property type="entry name" value="Cytochrome P450"/>
    <property type="match status" value="1"/>
</dbReference>
<dbReference type="Pfam" id="PF00067">
    <property type="entry name" value="p450"/>
    <property type="match status" value="1"/>
</dbReference>
<protein>
    <submittedName>
        <fullName evidence="5">Uncharacterized protein</fullName>
    </submittedName>
</protein>
<dbReference type="GO" id="GO:0016712">
    <property type="term" value="F:oxidoreductase activity, acting on paired donors, with incorporation or reduction of molecular oxygen, reduced flavin or flavoprotein as one donor, and incorporation of one atom of oxygen"/>
    <property type="evidence" value="ECO:0007669"/>
    <property type="project" value="TreeGrafter"/>
</dbReference>
<dbReference type="GO" id="GO:0006805">
    <property type="term" value="P:xenobiotic metabolic process"/>
    <property type="evidence" value="ECO:0007669"/>
    <property type="project" value="TreeGrafter"/>
</dbReference>